<gene>
    <name evidence="1" type="ORF">CWC39_08105</name>
</gene>
<evidence type="ECO:0000313" key="1">
    <source>
        <dbReference type="EMBL" id="RAV33505.1"/>
    </source>
</evidence>
<dbReference type="InterPro" id="IPR051910">
    <property type="entry name" value="ComF/GntX_DNA_util-trans"/>
</dbReference>
<reference evidence="1 2" key="1">
    <citation type="journal article" date="2018" name="Syst. Appl. Microbiol.">
        <title>Corynebacterium heidelbergense sp. nov., isolated from the preen glands of Egyptian geese (Alopochen aegyptiacus).</title>
        <authorList>
            <person name="Braun M.S."/>
            <person name="Wang E."/>
            <person name="Zimmermann S."/>
            <person name="Wink M."/>
        </authorList>
    </citation>
    <scope>NUCLEOTIDE SEQUENCE [LARGE SCALE GENOMIC DNA]</scope>
    <source>
        <strain evidence="1 2">DSM 104638</strain>
    </source>
</reference>
<organism evidence="1 2">
    <name type="scientific">Corynebacterium heidelbergense</name>
    <dbReference type="NCBI Taxonomy" id="2055947"/>
    <lineage>
        <taxon>Bacteria</taxon>
        <taxon>Bacillati</taxon>
        <taxon>Actinomycetota</taxon>
        <taxon>Actinomycetes</taxon>
        <taxon>Mycobacteriales</taxon>
        <taxon>Corynebacteriaceae</taxon>
        <taxon>Corynebacterium</taxon>
    </lineage>
</organism>
<dbReference type="PANTHER" id="PTHR47505">
    <property type="entry name" value="DNA UTILIZATION PROTEIN YHGH"/>
    <property type="match status" value="1"/>
</dbReference>
<dbReference type="AlphaFoldDB" id="A0A364VA37"/>
<dbReference type="OrthoDB" id="5244859at2"/>
<comment type="caution">
    <text evidence="1">The sequence shown here is derived from an EMBL/GenBank/DDBJ whole genome shotgun (WGS) entry which is preliminary data.</text>
</comment>
<evidence type="ECO:0000313" key="2">
    <source>
        <dbReference type="Proteomes" id="UP000251047"/>
    </source>
</evidence>
<dbReference type="RefSeq" id="WP_112769985.1">
    <property type="nucleotide sequence ID" value="NZ_CP063191.1"/>
</dbReference>
<dbReference type="Proteomes" id="UP000251047">
    <property type="component" value="Unassembled WGS sequence"/>
</dbReference>
<dbReference type="PANTHER" id="PTHR47505:SF1">
    <property type="entry name" value="DNA UTILIZATION PROTEIN YHGH"/>
    <property type="match status" value="1"/>
</dbReference>
<name>A0A364VA37_9CORY</name>
<sequence length="231" mass="24273">MGSLWQAAAGLLWRTDCVCCGRIVEWGPGEALCERCACRLAAAPRRVFAPTMPIPIYACGPYGGAHRMLVLAAKERLRAEAAEIMGRMYLGALDYLAAGGLVPSGRQEPVVLVPAPTRRSSARARGGDVVTRAAGACAALAPRVAVVPAGRLAEKAVDSVGLSRAQRRENVARNLLVDANAARELRRLIRRGASVIAVDDVATTTATLGQFCLHLATRGVRVRAGLVIAAA</sequence>
<accession>A0A364VA37</accession>
<evidence type="ECO:0008006" key="3">
    <source>
        <dbReference type="Google" id="ProtNLM"/>
    </source>
</evidence>
<dbReference type="EMBL" id="PHQP01000067">
    <property type="protein sequence ID" value="RAV33505.1"/>
    <property type="molecule type" value="Genomic_DNA"/>
</dbReference>
<protein>
    <recommendedName>
        <fullName evidence="3">ComF family protein</fullName>
    </recommendedName>
</protein>
<proteinExistence type="predicted"/>